<dbReference type="PANTHER" id="PTHR24300:SF375">
    <property type="entry name" value="CYTOCHROME P450 FAMILY"/>
    <property type="match status" value="1"/>
</dbReference>
<reference evidence="5 6" key="1">
    <citation type="journal article" date="2023" name="Arcadia Sci">
        <title>De novo assembly of a long-read Amblyomma americanum tick genome.</title>
        <authorList>
            <person name="Chou S."/>
            <person name="Poskanzer K.E."/>
            <person name="Rollins M."/>
            <person name="Thuy-Boun P.S."/>
        </authorList>
    </citation>
    <scope>NUCLEOTIDE SEQUENCE [LARGE SCALE GENOMIC DNA]</scope>
    <source>
        <strain evidence="5">F_SG_1</strain>
        <tissue evidence="5">Salivary glands</tissue>
    </source>
</reference>
<evidence type="ECO:0000256" key="1">
    <source>
        <dbReference type="ARBA" id="ARBA00010617"/>
    </source>
</evidence>
<comment type="caution">
    <text evidence="5">The sequence shown here is derived from an EMBL/GenBank/DDBJ whole genome shotgun (WGS) entry which is preliminary data.</text>
</comment>
<dbReference type="InterPro" id="IPR036396">
    <property type="entry name" value="Cyt_P450_sf"/>
</dbReference>
<keyword evidence="4" id="KW-0503">Monooxygenase</keyword>
<sequence>MVILRNFQAIKKLLTKREVLCRPRNWLFKGELYGGVATLNGEVWEQNRRYCLHVLRNLGFGKTSMEEHIKDECCCIVEKVAEAKGAPIAFQNYLLTSTSNNISALVYGRR</sequence>
<dbReference type="AlphaFoldDB" id="A0AAQ4EIM2"/>
<dbReference type="GO" id="GO:0006805">
    <property type="term" value="P:xenobiotic metabolic process"/>
    <property type="evidence" value="ECO:0007669"/>
    <property type="project" value="TreeGrafter"/>
</dbReference>
<dbReference type="GO" id="GO:0005737">
    <property type="term" value="C:cytoplasm"/>
    <property type="evidence" value="ECO:0007669"/>
    <property type="project" value="TreeGrafter"/>
</dbReference>
<dbReference type="InterPro" id="IPR050182">
    <property type="entry name" value="Cytochrome_P450_fam2"/>
</dbReference>
<dbReference type="InterPro" id="IPR001128">
    <property type="entry name" value="Cyt_P450"/>
</dbReference>
<comment type="similarity">
    <text evidence="1">Belongs to the cytochrome P450 family.</text>
</comment>
<name>A0AAQ4EIM2_AMBAM</name>
<dbReference type="PANTHER" id="PTHR24300">
    <property type="entry name" value="CYTOCHROME P450 508A4-RELATED"/>
    <property type="match status" value="1"/>
</dbReference>
<dbReference type="EMBL" id="JARKHS020015199">
    <property type="protein sequence ID" value="KAK8774645.1"/>
    <property type="molecule type" value="Genomic_DNA"/>
</dbReference>
<dbReference type="GO" id="GO:0016712">
    <property type="term" value="F:oxidoreductase activity, acting on paired donors, with incorporation or reduction of molecular oxygen, reduced flavin or flavoprotein as one donor, and incorporation of one atom of oxygen"/>
    <property type="evidence" value="ECO:0007669"/>
    <property type="project" value="TreeGrafter"/>
</dbReference>
<accession>A0AAQ4EIM2</accession>
<keyword evidence="6" id="KW-1185">Reference proteome</keyword>
<evidence type="ECO:0000256" key="4">
    <source>
        <dbReference type="ARBA" id="ARBA00023033"/>
    </source>
</evidence>
<dbReference type="SUPFAM" id="SSF48264">
    <property type="entry name" value="Cytochrome P450"/>
    <property type="match status" value="1"/>
</dbReference>
<evidence type="ECO:0008006" key="7">
    <source>
        <dbReference type="Google" id="ProtNLM"/>
    </source>
</evidence>
<keyword evidence="2" id="KW-0479">Metal-binding</keyword>
<dbReference type="GO" id="GO:0020037">
    <property type="term" value="F:heme binding"/>
    <property type="evidence" value="ECO:0007669"/>
    <property type="project" value="InterPro"/>
</dbReference>
<keyword evidence="3" id="KW-0408">Iron</keyword>
<gene>
    <name evidence="5" type="ORF">V5799_010824</name>
</gene>
<dbReference type="GO" id="GO:0005506">
    <property type="term" value="F:iron ion binding"/>
    <property type="evidence" value="ECO:0007669"/>
    <property type="project" value="InterPro"/>
</dbReference>
<evidence type="ECO:0000256" key="3">
    <source>
        <dbReference type="ARBA" id="ARBA00023004"/>
    </source>
</evidence>
<proteinExistence type="inferred from homology"/>
<keyword evidence="4" id="KW-0560">Oxidoreductase</keyword>
<dbReference type="Proteomes" id="UP001321473">
    <property type="component" value="Unassembled WGS sequence"/>
</dbReference>
<evidence type="ECO:0000313" key="5">
    <source>
        <dbReference type="EMBL" id="KAK8774645.1"/>
    </source>
</evidence>
<dbReference type="Pfam" id="PF00067">
    <property type="entry name" value="p450"/>
    <property type="match status" value="1"/>
</dbReference>
<evidence type="ECO:0000256" key="2">
    <source>
        <dbReference type="ARBA" id="ARBA00022723"/>
    </source>
</evidence>
<evidence type="ECO:0000313" key="6">
    <source>
        <dbReference type="Proteomes" id="UP001321473"/>
    </source>
</evidence>
<dbReference type="GO" id="GO:0006082">
    <property type="term" value="P:organic acid metabolic process"/>
    <property type="evidence" value="ECO:0007669"/>
    <property type="project" value="TreeGrafter"/>
</dbReference>
<dbReference type="Gene3D" id="1.10.630.10">
    <property type="entry name" value="Cytochrome P450"/>
    <property type="match status" value="1"/>
</dbReference>
<protein>
    <recommendedName>
        <fullName evidence="7">Cytochrome</fullName>
    </recommendedName>
</protein>
<organism evidence="5 6">
    <name type="scientific">Amblyomma americanum</name>
    <name type="common">Lone star tick</name>
    <dbReference type="NCBI Taxonomy" id="6943"/>
    <lineage>
        <taxon>Eukaryota</taxon>
        <taxon>Metazoa</taxon>
        <taxon>Ecdysozoa</taxon>
        <taxon>Arthropoda</taxon>
        <taxon>Chelicerata</taxon>
        <taxon>Arachnida</taxon>
        <taxon>Acari</taxon>
        <taxon>Parasitiformes</taxon>
        <taxon>Ixodida</taxon>
        <taxon>Ixodoidea</taxon>
        <taxon>Ixodidae</taxon>
        <taxon>Amblyomminae</taxon>
        <taxon>Amblyomma</taxon>
    </lineage>
</organism>